<keyword evidence="7 13" id="KW-1133">Transmembrane helix</keyword>
<keyword evidence="8 13" id="KW-0472">Membrane</keyword>
<evidence type="ECO:0000256" key="7">
    <source>
        <dbReference type="ARBA" id="ARBA00022989"/>
    </source>
</evidence>
<dbReference type="GO" id="GO:0016020">
    <property type="term" value="C:membrane"/>
    <property type="evidence" value="ECO:0007669"/>
    <property type="project" value="UniProtKB-SubCell"/>
</dbReference>
<evidence type="ECO:0000313" key="15">
    <source>
        <dbReference type="Ensembl" id="ENSGMOP00000045385.1"/>
    </source>
</evidence>
<evidence type="ECO:0000256" key="5">
    <source>
        <dbReference type="ARBA" id="ARBA00022729"/>
    </source>
</evidence>
<dbReference type="Ensembl" id="ENSGMOT00000052536.1">
    <property type="protein sequence ID" value="ENSGMOP00000045385.1"/>
    <property type="gene ID" value="ENSGMOG00000032215.1"/>
</dbReference>
<sequence length="186" mass="20583">NQNLWRIRPLIGESGSINFIFETSPGSDDMYLEGQSSGGIPSDDEDDETNISGSGMSEFGKNAQTLATPTKINRHFKESRGPSFSCSRKKHSYVLGIITHDRVLSKAGSREEMVVEPEFVSDNMWQRTEVLAAVIACGVVGFLCALFLVLFIAYRMKKKDEGSYALGMAKVPPSAYQKQPPKEFYA</sequence>
<dbReference type="InterPro" id="IPR030479">
    <property type="entry name" value="Syndecan_CS"/>
</dbReference>
<evidence type="ECO:0000259" key="14">
    <source>
        <dbReference type="Pfam" id="PF01034"/>
    </source>
</evidence>
<feature type="region of interest" description="Disordered" evidence="12">
    <location>
        <begin position="28"/>
        <end position="60"/>
    </location>
</feature>
<evidence type="ECO:0000256" key="3">
    <source>
        <dbReference type="ARBA" id="ARBA00010241"/>
    </source>
</evidence>
<dbReference type="InterPro" id="IPR027789">
    <property type="entry name" value="Syndecan/Neurexin_dom"/>
</dbReference>
<dbReference type="GO" id="GO:0016477">
    <property type="term" value="P:cell migration"/>
    <property type="evidence" value="ECO:0007669"/>
    <property type="project" value="TreeGrafter"/>
</dbReference>
<feature type="transmembrane region" description="Helical" evidence="13">
    <location>
        <begin position="130"/>
        <end position="154"/>
    </location>
</feature>
<comment type="function">
    <text evidence="11">Cell surface proteoglycan.</text>
</comment>
<evidence type="ECO:0000256" key="13">
    <source>
        <dbReference type="SAM" id="Phobius"/>
    </source>
</evidence>
<dbReference type="PANTHER" id="PTHR10915">
    <property type="entry name" value="SYNDECAN"/>
    <property type="match status" value="1"/>
</dbReference>
<accession>A0A8C5BDQ8</accession>
<evidence type="ECO:0000256" key="2">
    <source>
        <dbReference type="ARBA" id="ARBA00005343"/>
    </source>
</evidence>
<comment type="subcellular location">
    <subcellularLocation>
        <location evidence="1 11">Membrane</location>
        <topology evidence="1 11">Single-pass type I membrane protein</topology>
    </subcellularLocation>
</comment>
<comment type="similarity">
    <text evidence="2 11">Belongs to the syndecan proteoglycan family.</text>
</comment>
<dbReference type="AlphaFoldDB" id="A0A8C5BDQ8"/>
<reference evidence="15" key="1">
    <citation type="submission" date="2025-08" db="UniProtKB">
        <authorList>
            <consortium name="Ensembl"/>
        </authorList>
    </citation>
    <scope>IDENTIFICATION</scope>
</reference>
<keyword evidence="5" id="KW-0732">Signal</keyword>
<evidence type="ECO:0000256" key="4">
    <source>
        <dbReference type="ARBA" id="ARBA00022692"/>
    </source>
</evidence>
<keyword evidence="9 11" id="KW-0325">Glycoprotein</keyword>
<evidence type="ECO:0000256" key="1">
    <source>
        <dbReference type="ARBA" id="ARBA00004479"/>
    </source>
</evidence>
<evidence type="ECO:0000256" key="6">
    <source>
        <dbReference type="ARBA" id="ARBA00022974"/>
    </source>
</evidence>
<dbReference type="PROSITE" id="PS00964">
    <property type="entry name" value="SYNDECAN"/>
    <property type="match status" value="1"/>
</dbReference>
<reference evidence="15" key="2">
    <citation type="submission" date="2025-09" db="UniProtKB">
        <authorList>
            <consortium name="Ensembl"/>
        </authorList>
    </citation>
    <scope>IDENTIFICATION</scope>
</reference>
<evidence type="ECO:0000256" key="8">
    <source>
        <dbReference type="ARBA" id="ARBA00023136"/>
    </source>
</evidence>
<evidence type="ECO:0000256" key="10">
    <source>
        <dbReference type="ARBA" id="ARBA00023207"/>
    </source>
</evidence>
<dbReference type="GeneTree" id="ENSGT00940000157222"/>
<comment type="similarity">
    <text evidence="3">Belongs to the neurexin family.</text>
</comment>
<keyword evidence="16" id="KW-1185">Reference proteome</keyword>
<dbReference type="Pfam" id="PF01034">
    <property type="entry name" value="Syndecan"/>
    <property type="match status" value="1"/>
</dbReference>
<name>A0A8C5BDQ8_GADMO</name>
<evidence type="ECO:0000313" key="16">
    <source>
        <dbReference type="Proteomes" id="UP000694546"/>
    </source>
</evidence>
<evidence type="ECO:0000256" key="11">
    <source>
        <dbReference type="RuleBase" id="RU000649"/>
    </source>
</evidence>
<dbReference type="Proteomes" id="UP000694546">
    <property type="component" value="Chromosome 6"/>
</dbReference>
<evidence type="ECO:0000256" key="9">
    <source>
        <dbReference type="ARBA" id="ARBA00023180"/>
    </source>
</evidence>
<feature type="domain" description="Syndecan/Neurexin" evidence="14">
    <location>
        <begin position="124"/>
        <end position="184"/>
    </location>
</feature>
<dbReference type="InterPro" id="IPR001050">
    <property type="entry name" value="Syndecan"/>
</dbReference>
<dbReference type="GO" id="GO:0009986">
    <property type="term" value="C:cell surface"/>
    <property type="evidence" value="ECO:0007669"/>
    <property type="project" value="TreeGrafter"/>
</dbReference>
<organism evidence="15 16">
    <name type="scientific">Gadus morhua</name>
    <name type="common">Atlantic cod</name>
    <dbReference type="NCBI Taxonomy" id="8049"/>
    <lineage>
        <taxon>Eukaryota</taxon>
        <taxon>Metazoa</taxon>
        <taxon>Chordata</taxon>
        <taxon>Craniata</taxon>
        <taxon>Vertebrata</taxon>
        <taxon>Euteleostomi</taxon>
        <taxon>Actinopterygii</taxon>
        <taxon>Neopterygii</taxon>
        <taxon>Teleostei</taxon>
        <taxon>Neoteleostei</taxon>
        <taxon>Acanthomorphata</taxon>
        <taxon>Zeiogadaria</taxon>
        <taxon>Gadariae</taxon>
        <taxon>Gadiformes</taxon>
        <taxon>Gadoidei</taxon>
        <taxon>Gadidae</taxon>
        <taxon>Gadus</taxon>
    </lineage>
</organism>
<dbReference type="PANTHER" id="PTHR10915:SF6">
    <property type="entry name" value="SYNDECAN-2"/>
    <property type="match status" value="1"/>
</dbReference>
<keyword evidence="6 11" id="KW-0654">Proteoglycan</keyword>
<keyword evidence="4 11" id="KW-0812">Transmembrane</keyword>
<keyword evidence="10 11" id="KW-0357">Heparan sulfate</keyword>
<evidence type="ECO:0000256" key="12">
    <source>
        <dbReference type="SAM" id="MobiDB-lite"/>
    </source>
</evidence>
<proteinExistence type="inferred from homology"/>
<protein>
    <recommendedName>
        <fullName evidence="11">Syndecan</fullName>
    </recommendedName>
</protein>